<evidence type="ECO:0000313" key="3">
    <source>
        <dbReference type="Proteomes" id="UP000045782"/>
    </source>
</evidence>
<organism evidence="2 3">
    <name type="scientific">Mycobacteroides abscessus</name>
    <dbReference type="NCBI Taxonomy" id="36809"/>
    <lineage>
        <taxon>Bacteria</taxon>
        <taxon>Bacillati</taxon>
        <taxon>Actinomycetota</taxon>
        <taxon>Actinomycetes</taxon>
        <taxon>Mycobacteriales</taxon>
        <taxon>Mycobacteriaceae</taxon>
        <taxon>Mycobacteroides</taxon>
    </lineage>
</organism>
<protein>
    <submittedName>
        <fullName evidence="2">Uncharacterized protein</fullName>
    </submittedName>
</protein>
<dbReference type="RefSeq" id="WP_052619107.1">
    <property type="nucleotide sequence ID" value="NZ_CSWP01000009.1"/>
</dbReference>
<evidence type="ECO:0000256" key="1">
    <source>
        <dbReference type="SAM" id="Coils"/>
    </source>
</evidence>
<dbReference type="AlphaFoldDB" id="A0A0U0ZR89"/>
<feature type="coiled-coil region" evidence="1">
    <location>
        <begin position="18"/>
        <end position="45"/>
    </location>
</feature>
<dbReference type="Proteomes" id="UP000045782">
    <property type="component" value="Unassembled WGS sequence"/>
</dbReference>
<reference evidence="2 3" key="1">
    <citation type="submission" date="2015-03" db="EMBL/GenBank/DDBJ databases">
        <authorList>
            <person name="Murphy D."/>
        </authorList>
    </citation>
    <scope>NUCLEOTIDE SEQUENCE [LARGE SCALE GENOMIC DNA]</scope>
    <source>
        <strain evidence="2 3">PAP088</strain>
    </source>
</reference>
<name>A0A0U0ZR89_9MYCO</name>
<keyword evidence="1" id="KW-0175">Coiled coil</keyword>
<accession>A0A0U0ZR89</accession>
<gene>
    <name evidence="2" type="ORF">ERS075579_04080</name>
</gene>
<proteinExistence type="predicted"/>
<sequence>MAEDLVDEVVAEAAARTYEIHADRLEELAVRVDKANRRLARAKAADRFAFSCEPFVREDVDEFGEPVHVPMLRVVLSAPRIKSGGYTFVAALTREPGGMVVRTAPNQNLDGWERPEEHGCDYCGTSRERNTSYVVRNDATGEVMQIGKSCLVPFLGISPAGLWTLELDPEELLPEGDDREYFGGHVPRLYPIRELLALAWAVSEDGQKFVSARQAREWEKSSTAGTTLFVWNWRPVGSDAEKQRPYVEQMRAAAKDVPAAVIDELLEAAGSLDPETDYGANMAAVLGADLLSSSSVGLVVSLIAVRNRLVRDRLAEADRAAIVDGWLGNVGDKLQDLDVTARVVMRVDGYAYNSTDTIVVMRTGSGHVLKWKASGVRADIEEGGNYRLLRATVKDHGEYRGNKQTVVTRCKLVPAATDETS</sequence>
<evidence type="ECO:0000313" key="2">
    <source>
        <dbReference type="EMBL" id="CPV66803.1"/>
    </source>
</evidence>
<dbReference type="EMBL" id="CSWP01000009">
    <property type="protein sequence ID" value="CPV66803.1"/>
    <property type="molecule type" value="Genomic_DNA"/>
</dbReference>